<dbReference type="AlphaFoldDB" id="A0A0C9NAE1"/>
<dbReference type="EMBL" id="DF837165">
    <property type="protein sequence ID" value="GAN11738.1"/>
    <property type="molecule type" value="Genomic_DNA"/>
</dbReference>
<accession>A0A0C9NAE1</accession>
<evidence type="ECO:0000313" key="1">
    <source>
        <dbReference type="EMBL" id="GAN11738.1"/>
    </source>
</evidence>
<reference evidence="1" key="1">
    <citation type="submission" date="2014-09" db="EMBL/GenBank/DDBJ databases">
        <title>Draft genome sequence of an oleaginous Mucoromycotina fungus Mucor ambiguus NBRC6742.</title>
        <authorList>
            <person name="Takeda I."/>
            <person name="Yamane N."/>
            <person name="Morita T."/>
            <person name="Tamano K."/>
            <person name="Machida M."/>
            <person name="Baker S."/>
            <person name="Koike H."/>
        </authorList>
    </citation>
    <scope>NUCLEOTIDE SEQUENCE</scope>
    <source>
        <strain evidence="1">NBRC 6742</strain>
    </source>
</reference>
<dbReference type="OrthoDB" id="2275976at2759"/>
<organism evidence="1">
    <name type="scientific">Mucor ambiguus</name>
    <dbReference type="NCBI Taxonomy" id="91626"/>
    <lineage>
        <taxon>Eukaryota</taxon>
        <taxon>Fungi</taxon>
        <taxon>Fungi incertae sedis</taxon>
        <taxon>Mucoromycota</taxon>
        <taxon>Mucoromycotina</taxon>
        <taxon>Mucoromycetes</taxon>
        <taxon>Mucorales</taxon>
        <taxon>Mucorineae</taxon>
        <taxon>Mucoraceae</taxon>
        <taxon>Mucor</taxon>
    </lineage>
</organism>
<sequence length="89" mass="10409">MAEQNVIDERYRFVQNVLILATAKRVLETQKADHAMFAKKHKAVENPYAIGSKVMIKNVNRQNELDERYEGRYPIHNNVTNNDAYNLMD</sequence>
<evidence type="ECO:0000313" key="2">
    <source>
        <dbReference type="Proteomes" id="UP000053815"/>
    </source>
</evidence>
<dbReference type="Proteomes" id="UP000053815">
    <property type="component" value="Unassembled WGS sequence"/>
</dbReference>
<keyword evidence="2" id="KW-1185">Reference proteome</keyword>
<name>A0A0C9NAE1_9FUNG</name>
<proteinExistence type="predicted"/>
<gene>
    <name evidence="1" type="ORF">MAM1_0876d11323</name>
</gene>
<protein>
    <submittedName>
        <fullName evidence="1">Uncharacterized protein</fullName>
    </submittedName>
</protein>